<evidence type="ECO:0000256" key="1">
    <source>
        <dbReference type="SAM" id="MobiDB-lite"/>
    </source>
</evidence>
<evidence type="ECO:0000313" key="3">
    <source>
        <dbReference type="Proteomes" id="UP000030645"/>
    </source>
</evidence>
<proteinExistence type="predicted"/>
<organism evidence="2 3">
    <name type="scientific">Morus notabilis</name>
    <dbReference type="NCBI Taxonomy" id="981085"/>
    <lineage>
        <taxon>Eukaryota</taxon>
        <taxon>Viridiplantae</taxon>
        <taxon>Streptophyta</taxon>
        <taxon>Embryophyta</taxon>
        <taxon>Tracheophyta</taxon>
        <taxon>Spermatophyta</taxon>
        <taxon>Magnoliopsida</taxon>
        <taxon>eudicotyledons</taxon>
        <taxon>Gunneridae</taxon>
        <taxon>Pentapetalae</taxon>
        <taxon>rosids</taxon>
        <taxon>fabids</taxon>
        <taxon>Rosales</taxon>
        <taxon>Moraceae</taxon>
        <taxon>Moreae</taxon>
        <taxon>Morus</taxon>
    </lineage>
</organism>
<dbReference type="AlphaFoldDB" id="W9RJ09"/>
<dbReference type="Proteomes" id="UP000030645">
    <property type="component" value="Unassembled WGS sequence"/>
</dbReference>
<keyword evidence="3" id="KW-1185">Reference proteome</keyword>
<protein>
    <submittedName>
        <fullName evidence="2">Uncharacterized protein</fullName>
    </submittedName>
</protein>
<name>W9RJ09_9ROSA</name>
<gene>
    <name evidence="2" type="ORF">L484_007596</name>
</gene>
<dbReference type="EMBL" id="KE345123">
    <property type="protein sequence ID" value="EXB94102.1"/>
    <property type="molecule type" value="Genomic_DNA"/>
</dbReference>
<sequence length="87" mass="10017">MLISESIPYLIVNPCTDSLNLQVLDHGTRFFHRWEVIMIWVYLKSTHSDERSHGLEEKAMGSVGSNDGFPSERWGRVEGLEEKKRVA</sequence>
<feature type="compositionally biased region" description="Basic and acidic residues" evidence="1">
    <location>
        <begin position="73"/>
        <end position="87"/>
    </location>
</feature>
<accession>W9RJ09</accession>
<evidence type="ECO:0000313" key="2">
    <source>
        <dbReference type="EMBL" id="EXB94102.1"/>
    </source>
</evidence>
<reference evidence="3" key="1">
    <citation type="submission" date="2013-01" db="EMBL/GenBank/DDBJ databases">
        <title>Draft Genome Sequence of a Mulberry Tree, Morus notabilis C.K. Schneid.</title>
        <authorList>
            <person name="He N."/>
            <person name="Zhao S."/>
        </authorList>
    </citation>
    <scope>NUCLEOTIDE SEQUENCE</scope>
</reference>
<feature type="region of interest" description="Disordered" evidence="1">
    <location>
        <begin position="54"/>
        <end position="87"/>
    </location>
</feature>